<proteinExistence type="predicted"/>
<evidence type="ECO:0008006" key="5">
    <source>
        <dbReference type="Google" id="ProtNLM"/>
    </source>
</evidence>
<evidence type="ECO:0000313" key="3">
    <source>
        <dbReference type="EMBL" id="TYH96182.1"/>
    </source>
</evidence>
<dbReference type="EMBL" id="CM017621">
    <property type="protein sequence ID" value="TYH96182.1"/>
    <property type="molecule type" value="Genomic_DNA"/>
</dbReference>
<dbReference type="PANTHER" id="PTHR47926:SF515">
    <property type="entry name" value="UMP-CMP KINASE"/>
    <property type="match status" value="1"/>
</dbReference>
<dbReference type="GO" id="GO:0009451">
    <property type="term" value="P:RNA modification"/>
    <property type="evidence" value="ECO:0007669"/>
    <property type="project" value="InterPro"/>
</dbReference>
<keyword evidence="4" id="KW-1185">Reference proteome</keyword>
<dbReference type="GO" id="GO:0003723">
    <property type="term" value="F:RNA binding"/>
    <property type="evidence" value="ECO:0007669"/>
    <property type="project" value="InterPro"/>
</dbReference>
<evidence type="ECO:0000256" key="1">
    <source>
        <dbReference type="ARBA" id="ARBA00022737"/>
    </source>
</evidence>
<name>A0A5D2MYS7_GOSTO</name>
<sequence>MLTSYIHHGLLAGALQVFRGMIQEGFEPDSVTISTILSSFCSLKTAAQIHGWVLRRGIEWNTSVVNAMIVVYSNLGKLDGASWLFQRMPEWDIVSWNSIISGHSKHPEALLYFEQMVRSGTSPDSITKKYGVDPRMEHYACMVNIYRSAELIDEAFNMIVERMEFEARPTVWGAMLYACSVHRNIQIREIA</sequence>
<feature type="non-terminal residue" evidence="3">
    <location>
        <position position="191"/>
    </location>
</feature>
<keyword evidence="1" id="KW-0677">Repeat</keyword>
<feature type="repeat" description="PPR" evidence="2">
    <location>
        <begin position="61"/>
        <end position="95"/>
    </location>
</feature>
<dbReference type="InterPro" id="IPR011990">
    <property type="entry name" value="TPR-like_helical_dom_sf"/>
</dbReference>
<dbReference type="InterPro" id="IPR046960">
    <property type="entry name" value="PPR_At4g14850-like_plant"/>
</dbReference>
<dbReference type="Proteomes" id="UP000322667">
    <property type="component" value="Chromosome A12"/>
</dbReference>
<protein>
    <recommendedName>
        <fullName evidence="5">Pentatricopeptide repeat-containing protein</fullName>
    </recommendedName>
</protein>
<reference evidence="3 4" key="1">
    <citation type="submission" date="2019-07" db="EMBL/GenBank/DDBJ databases">
        <title>WGS assembly of Gossypium tomentosum.</title>
        <authorList>
            <person name="Chen Z.J."/>
            <person name="Sreedasyam A."/>
            <person name="Ando A."/>
            <person name="Song Q."/>
            <person name="De L."/>
            <person name="Hulse-Kemp A."/>
            <person name="Ding M."/>
            <person name="Ye W."/>
            <person name="Kirkbride R."/>
            <person name="Jenkins J."/>
            <person name="Plott C."/>
            <person name="Lovell J."/>
            <person name="Lin Y.-M."/>
            <person name="Vaughn R."/>
            <person name="Liu B."/>
            <person name="Li W."/>
            <person name="Simpson S."/>
            <person name="Scheffler B."/>
            <person name="Saski C."/>
            <person name="Grover C."/>
            <person name="Hu G."/>
            <person name="Conover J."/>
            <person name="Carlson J."/>
            <person name="Shu S."/>
            <person name="Boston L."/>
            <person name="Williams M."/>
            <person name="Peterson D."/>
            <person name="Mcgee K."/>
            <person name="Jones D."/>
            <person name="Wendel J."/>
            <person name="Stelly D."/>
            <person name="Grimwood J."/>
            <person name="Schmutz J."/>
        </authorList>
    </citation>
    <scope>NUCLEOTIDE SEQUENCE [LARGE SCALE GENOMIC DNA]</scope>
    <source>
        <strain evidence="3">7179.01</strain>
    </source>
</reference>
<evidence type="ECO:0000256" key="2">
    <source>
        <dbReference type="PROSITE-ProRule" id="PRU00708"/>
    </source>
</evidence>
<feature type="repeat" description="PPR" evidence="2">
    <location>
        <begin position="1"/>
        <end position="28"/>
    </location>
</feature>
<dbReference type="PANTHER" id="PTHR47926">
    <property type="entry name" value="PENTATRICOPEPTIDE REPEAT-CONTAINING PROTEIN"/>
    <property type="match status" value="1"/>
</dbReference>
<dbReference type="PROSITE" id="PS51375">
    <property type="entry name" value="PPR"/>
    <property type="match status" value="2"/>
</dbReference>
<dbReference type="Gene3D" id="1.25.40.10">
    <property type="entry name" value="Tetratricopeptide repeat domain"/>
    <property type="match status" value="3"/>
</dbReference>
<dbReference type="AlphaFoldDB" id="A0A5D2MYS7"/>
<dbReference type="NCBIfam" id="TIGR00756">
    <property type="entry name" value="PPR"/>
    <property type="match status" value="1"/>
</dbReference>
<dbReference type="InterPro" id="IPR002885">
    <property type="entry name" value="PPR_rpt"/>
</dbReference>
<dbReference type="Pfam" id="PF13041">
    <property type="entry name" value="PPR_2"/>
    <property type="match status" value="1"/>
</dbReference>
<dbReference type="Pfam" id="PF01535">
    <property type="entry name" value="PPR"/>
    <property type="match status" value="2"/>
</dbReference>
<accession>A0A5D2MYS7</accession>
<organism evidence="3 4">
    <name type="scientific">Gossypium tomentosum</name>
    <name type="common">Hawaiian cotton</name>
    <name type="synonym">Gossypium sandvicense</name>
    <dbReference type="NCBI Taxonomy" id="34277"/>
    <lineage>
        <taxon>Eukaryota</taxon>
        <taxon>Viridiplantae</taxon>
        <taxon>Streptophyta</taxon>
        <taxon>Embryophyta</taxon>
        <taxon>Tracheophyta</taxon>
        <taxon>Spermatophyta</taxon>
        <taxon>Magnoliopsida</taxon>
        <taxon>eudicotyledons</taxon>
        <taxon>Gunneridae</taxon>
        <taxon>Pentapetalae</taxon>
        <taxon>rosids</taxon>
        <taxon>malvids</taxon>
        <taxon>Malvales</taxon>
        <taxon>Malvaceae</taxon>
        <taxon>Malvoideae</taxon>
        <taxon>Gossypium</taxon>
    </lineage>
</organism>
<evidence type="ECO:0000313" key="4">
    <source>
        <dbReference type="Proteomes" id="UP000322667"/>
    </source>
</evidence>
<gene>
    <name evidence="3" type="ORF">ES332_A12G160800v1</name>
</gene>